<dbReference type="AlphaFoldDB" id="A0A540WHU6"/>
<organism evidence="3 4">
    <name type="scientific">Myxococcus llanfairpwllgwyngyllgogerychwyrndrobwllllantysiliogogogochensis</name>
    <dbReference type="NCBI Taxonomy" id="2590453"/>
    <lineage>
        <taxon>Bacteria</taxon>
        <taxon>Pseudomonadati</taxon>
        <taxon>Myxococcota</taxon>
        <taxon>Myxococcia</taxon>
        <taxon>Myxococcales</taxon>
        <taxon>Cystobacterineae</taxon>
        <taxon>Myxococcaceae</taxon>
        <taxon>Myxococcus</taxon>
    </lineage>
</organism>
<feature type="non-terminal residue" evidence="3">
    <location>
        <position position="1"/>
    </location>
</feature>
<feature type="domain" description="Phage-like element PBSX protein XkdF" evidence="2">
    <location>
        <begin position="163"/>
        <end position="272"/>
    </location>
</feature>
<dbReference type="Pfam" id="PF14550">
    <property type="entry name" value="Peptidase_S78_2"/>
    <property type="match status" value="1"/>
</dbReference>
<name>A0A540WHU6_9BACT</name>
<dbReference type="InterPro" id="IPR027924">
    <property type="entry name" value="XkdF"/>
</dbReference>
<dbReference type="EMBL" id="VIFM01000527">
    <property type="protein sequence ID" value="TQF08590.1"/>
    <property type="molecule type" value="Genomic_DNA"/>
</dbReference>
<dbReference type="OrthoDB" id="9805629at2"/>
<reference evidence="3 4" key="1">
    <citation type="submission" date="2019-06" db="EMBL/GenBank/DDBJ databases">
        <authorList>
            <person name="Livingstone P."/>
            <person name="Whitworth D."/>
        </authorList>
    </citation>
    <scope>NUCLEOTIDE SEQUENCE [LARGE SCALE GENOMIC DNA]</scope>
    <source>
        <strain evidence="3 4">AM401</strain>
    </source>
</reference>
<keyword evidence="4" id="KW-1185">Reference proteome</keyword>
<dbReference type="Proteomes" id="UP000315369">
    <property type="component" value="Unassembled WGS sequence"/>
</dbReference>
<dbReference type="InterPro" id="IPR029063">
    <property type="entry name" value="SAM-dependent_MTases_sf"/>
</dbReference>
<sequence length="297" mass="32530">AKTLARIEQHAPRLKRVKVYGGDYEKVVRKYDGKDTVLFLDPPYPGYNVDVGEGDFDEERFYGVLKSLKGRWLMTYGIRGKLPGMLKDSGFVVKRIRTPRTIAAMRGVGGSSVLTQLLVSNYQPAAKALESDGDFTLDDWQPEGPSGTAPFATTTSLLKGVEPDDERYVLGVVLEPETVDAQGDLYSAAEIRQAAHRFMEEFGGLGLMHQMRVNGHVKVLESYLAPVDFNLGEVQVRKGTWLLAVRVLSDELWGRVKDGQLTGFSIGGTARRLPEASPATETPPSDTPAADSQPEAA</sequence>
<dbReference type="GO" id="GO:0008168">
    <property type="term" value="F:methyltransferase activity"/>
    <property type="evidence" value="ECO:0007669"/>
    <property type="project" value="UniProtKB-KW"/>
</dbReference>
<protein>
    <submittedName>
        <fullName evidence="3">N-6 DNA methylase</fullName>
    </submittedName>
</protein>
<dbReference type="SUPFAM" id="SSF53335">
    <property type="entry name" value="S-adenosyl-L-methionine-dependent methyltransferases"/>
    <property type="match status" value="1"/>
</dbReference>
<evidence type="ECO:0000259" key="2">
    <source>
        <dbReference type="Pfam" id="PF14550"/>
    </source>
</evidence>
<dbReference type="Gene3D" id="3.40.50.150">
    <property type="entry name" value="Vaccinia Virus protein VP39"/>
    <property type="match status" value="1"/>
</dbReference>
<evidence type="ECO:0000256" key="1">
    <source>
        <dbReference type="SAM" id="MobiDB-lite"/>
    </source>
</evidence>
<feature type="region of interest" description="Disordered" evidence="1">
    <location>
        <begin position="267"/>
        <end position="297"/>
    </location>
</feature>
<keyword evidence="3" id="KW-0489">Methyltransferase</keyword>
<evidence type="ECO:0000313" key="3">
    <source>
        <dbReference type="EMBL" id="TQF08590.1"/>
    </source>
</evidence>
<keyword evidence="3" id="KW-0808">Transferase</keyword>
<gene>
    <name evidence="3" type="ORF">FJV41_49110</name>
</gene>
<dbReference type="RefSeq" id="WP_141649496.1">
    <property type="nucleotide sequence ID" value="NZ_VIFM01000527.1"/>
</dbReference>
<accession>A0A540WHU6</accession>
<evidence type="ECO:0000313" key="4">
    <source>
        <dbReference type="Proteomes" id="UP000315369"/>
    </source>
</evidence>
<comment type="caution">
    <text evidence="3">The sequence shown here is derived from an EMBL/GenBank/DDBJ whole genome shotgun (WGS) entry which is preliminary data.</text>
</comment>
<dbReference type="GO" id="GO:0032259">
    <property type="term" value="P:methylation"/>
    <property type="evidence" value="ECO:0007669"/>
    <property type="project" value="UniProtKB-KW"/>
</dbReference>
<proteinExistence type="predicted"/>